<dbReference type="Proteomes" id="UP000051952">
    <property type="component" value="Unassembled WGS sequence"/>
</dbReference>
<proteinExistence type="predicted"/>
<sequence>MIQPERLFFPTIPSPLSRPPPLSPLSFVNASASSQQHPSFFSRFFCRFPKKKEKRLDFPPESLVLHDVCGYVCLFPFLLFTLPSSCLCAVRWFFFFSSLGWASLSYAKLDILFLFFFLVLKNNNVKQRTQ</sequence>
<dbReference type="VEuPathDB" id="TriTrypDB:BSAL_05985"/>
<gene>
    <name evidence="2" type="ORF">BSAL_05985</name>
</gene>
<dbReference type="EMBL" id="CYKH01001048">
    <property type="protein sequence ID" value="CUG80381.1"/>
    <property type="molecule type" value="Genomic_DNA"/>
</dbReference>
<feature type="non-terminal residue" evidence="2">
    <location>
        <position position="130"/>
    </location>
</feature>
<feature type="transmembrane region" description="Helical" evidence="1">
    <location>
        <begin position="68"/>
        <end position="94"/>
    </location>
</feature>
<organism evidence="2 3">
    <name type="scientific">Bodo saltans</name>
    <name type="common">Flagellated protozoan</name>
    <dbReference type="NCBI Taxonomy" id="75058"/>
    <lineage>
        <taxon>Eukaryota</taxon>
        <taxon>Discoba</taxon>
        <taxon>Euglenozoa</taxon>
        <taxon>Kinetoplastea</taxon>
        <taxon>Metakinetoplastina</taxon>
        <taxon>Eubodonida</taxon>
        <taxon>Bodonidae</taxon>
        <taxon>Bodo</taxon>
    </lineage>
</organism>
<keyword evidence="1" id="KW-0472">Membrane</keyword>
<name>A0A0S4J4J2_BODSA</name>
<evidence type="ECO:0000256" key="1">
    <source>
        <dbReference type="SAM" id="Phobius"/>
    </source>
</evidence>
<evidence type="ECO:0000313" key="2">
    <source>
        <dbReference type="EMBL" id="CUG80381.1"/>
    </source>
</evidence>
<keyword evidence="1 2" id="KW-0812">Transmembrane</keyword>
<keyword evidence="1" id="KW-1133">Transmembrane helix</keyword>
<keyword evidence="3" id="KW-1185">Reference proteome</keyword>
<feature type="transmembrane region" description="Helical" evidence="1">
    <location>
        <begin position="100"/>
        <end position="120"/>
    </location>
</feature>
<protein>
    <submittedName>
        <fullName evidence="2">Transmembrane protein, putative</fullName>
    </submittedName>
</protein>
<reference evidence="3" key="1">
    <citation type="submission" date="2015-09" db="EMBL/GenBank/DDBJ databases">
        <authorList>
            <consortium name="Pathogen Informatics"/>
        </authorList>
    </citation>
    <scope>NUCLEOTIDE SEQUENCE [LARGE SCALE GENOMIC DNA]</scope>
    <source>
        <strain evidence="3">Lake Konstanz</strain>
    </source>
</reference>
<accession>A0A0S4J4J2</accession>
<evidence type="ECO:0000313" key="3">
    <source>
        <dbReference type="Proteomes" id="UP000051952"/>
    </source>
</evidence>
<dbReference type="AlphaFoldDB" id="A0A0S4J4J2"/>